<sequence>MSRQNDIELVKQSGLFDEQWYLRQYPDVAKLEMCPAGHFIDYGWRLGRNPSSRFSTRLYLEHNDDVAKARVNPLLHYLRQGKKEKRTIMPVPANTPSSLSVPLPAAMPGQDTTPATPNEKAQLAQTQQLLEHYFNRCQQLEYQLLDR</sequence>
<proteinExistence type="predicted"/>
<dbReference type="EMBL" id="PXYG01000001">
    <property type="protein sequence ID" value="PSJ48020.1"/>
    <property type="molecule type" value="Genomic_DNA"/>
</dbReference>
<comment type="caution">
    <text evidence="1">The sequence shown here is derived from an EMBL/GenBank/DDBJ whole genome shotgun (WGS) entry which is preliminary data.</text>
</comment>
<name>A0A2P7RCX5_9GAMM</name>
<protein>
    <submittedName>
        <fullName evidence="1">Uncharacterized protein</fullName>
    </submittedName>
</protein>
<dbReference type="RefSeq" id="WP_106728431.1">
    <property type="nucleotide sequence ID" value="NZ_PXYG01000001.1"/>
</dbReference>
<dbReference type="AlphaFoldDB" id="A0A2P7RCX5"/>
<gene>
    <name evidence="1" type="ORF">C7H85_04265</name>
</gene>
<dbReference type="OrthoDB" id="7068720at2"/>
<evidence type="ECO:0000313" key="1">
    <source>
        <dbReference type="EMBL" id="PSJ48020.1"/>
    </source>
</evidence>
<evidence type="ECO:0000313" key="2">
    <source>
        <dbReference type="Proteomes" id="UP000240243"/>
    </source>
</evidence>
<keyword evidence="2" id="KW-1185">Reference proteome</keyword>
<dbReference type="Proteomes" id="UP000240243">
    <property type="component" value="Unassembled WGS sequence"/>
</dbReference>
<accession>A0A2P7RCX5</accession>
<organism evidence="1 2">
    <name type="scientific">Zobellella endophytica</name>
    <dbReference type="NCBI Taxonomy" id="2116700"/>
    <lineage>
        <taxon>Bacteria</taxon>
        <taxon>Pseudomonadati</taxon>
        <taxon>Pseudomonadota</taxon>
        <taxon>Gammaproteobacteria</taxon>
        <taxon>Aeromonadales</taxon>
        <taxon>Aeromonadaceae</taxon>
        <taxon>Zobellella</taxon>
    </lineage>
</organism>
<reference evidence="1 2" key="1">
    <citation type="submission" date="2018-03" db="EMBL/GenBank/DDBJ databases">
        <title>The draft genome of Zobellella sp. 59N8.</title>
        <authorList>
            <person name="Liu L."/>
            <person name="Li L."/>
            <person name="Zhang X."/>
            <person name="Liang L."/>
            <person name="Wang T."/>
        </authorList>
    </citation>
    <scope>NUCLEOTIDE SEQUENCE [LARGE SCALE GENOMIC DNA]</scope>
    <source>
        <strain evidence="1 2">59N8</strain>
    </source>
</reference>